<reference evidence="1 2" key="1">
    <citation type="submission" date="2022-11" db="EMBL/GenBank/DDBJ databases">
        <title>Minimal conservation of predation-associated metabolite biosynthetic gene clusters underscores biosynthetic potential of Myxococcota including descriptions for ten novel species: Archangium lansinium sp. nov., Myxococcus landrumus sp. nov., Nannocystis bai.</title>
        <authorList>
            <person name="Ahearne A."/>
            <person name="Stevens C."/>
            <person name="Dowd S."/>
        </authorList>
    </citation>
    <scope>NUCLEOTIDE SEQUENCE [LARGE SCALE GENOMIC DNA]</scope>
    <source>
        <strain evidence="1 2">NCWAL01</strain>
    </source>
</reference>
<organism evidence="1 2">
    <name type="scientific">Stigmatella ashevillensis</name>
    <dbReference type="NCBI Taxonomy" id="2995309"/>
    <lineage>
        <taxon>Bacteria</taxon>
        <taxon>Pseudomonadati</taxon>
        <taxon>Myxococcota</taxon>
        <taxon>Myxococcia</taxon>
        <taxon>Myxococcales</taxon>
        <taxon>Cystobacterineae</taxon>
        <taxon>Archangiaceae</taxon>
        <taxon>Stigmatella</taxon>
    </lineage>
</organism>
<accession>A0ABT5DJZ4</accession>
<keyword evidence="2" id="KW-1185">Reference proteome</keyword>
<dbReference type="RefSeq" id="WP_272144465.1">
    <property type="nucleotide sequence ID" value="NZ_JAQNDM010000002.1"/>
</dbReference>
<sequence length="196" mass="21188">MSGRLDFELGFGRSAKRPILAPATMRLLLRGDSAIDWCRNGRCWPSERRNNATSDIYFEQFDDFHPDRLYAHLTLFQALSETRTGPSMPQNGLLNQRLGQAAASAVVVAPTLAGGVDALVHSIFEPHSVTRDDEPELQACAEFHLDEPAAQAMHEADMTPLLSHRNAATVLRLQSVARPARALSGLTGSGAGGALA</sequence>
<gene>
    <name evidence="1" type="ORF">POL68_36280</name>
</gene>
<protein>
    <submittedName>
        <fullName evidence="1">Uncharacterized protein</fullName>
    </submittedName>
</protein>
<evidence type="ECO:0000313" key="1">
    <source>
        <dbReference type="EMBL" id="MDC0713980.1"/>
    </source>
</evidence>
<name>A0ABT5DJZ4_9BACT</name>
<evidence type="ECO:0000313" key="2">
    <source>
        <dbReference type="Proteomes" id="UP001221838"/>
    </source>
</evidence>
<dbReference type="Proteomes" id="UP001221838">
    <property type="component" value="Unassembled WGS sequence"/>
</dbReference>
<proteinExistence type="predicted"/>
<dbReference type="EMBL" id="JAQNDM010000002">
    <property type="protein sequence ID" value="MDC0713980.1"/>
    <property type="molecule type" value="Genomic_DNA"/>
</dbReference>
<comment type="caution">
    <text evidence="1">The sequence shown here is derived from an EMBL/GenBank/DDBJ whole genome shotgun (WGS) entry which is preliminary data.</text>
</comment>